<evidence type="ECO:0000256" key="1">
    <source>
        <dbReference type="SAM" id="Phobius"/>
    </source>
</evidence>
<keyword evidence="1" id="KW-0812">Transmembrane</keyword>
<gene>
    <name evidence="2" type="ORF">BLONGUMMC1_00558</name>
</gene>
<keyword evidence="1" id="KW-0472">Membrane</keyword>
<feature type="transmembrane region" description="Helical" evidence="1">
    <location>
        <begin position="79"/>
        <end position="101"/>
    </location>
</feature>
<proteinExistence type="predicted"/>
<keyword evidence="1" id="KW-1133">Transmembrane helix</keyword>
<name>A0A564RVZ5_BIFLI</name>
<evidence type="ECO:0000313" key="3">
    <source>
        <dbReference type="Proteomes" id="UP000319252"/>
    </source>
</evidence>
<evidence type="ECO:0000313" key="2">
    <source>
        <dbReference type="EMBL" id="VUW82318.1"/>
    </source>
</evidence>
<reference evidence="2 3" key="1">
    <citation type="submission" date="2019-07" db="EMBL/GenBank/DDBJ databases">
        <authorList>
            <person name="Chang H.-W."/>
            <person name="Raman A."/>
            <person name="Venkatesh S."/>
            <person name="Gehrig J."/>
        </authorList>
    </citation>
    <scope>NUCLEOTIDE SEQUENCE [LARGE SCALE GENOMIC DNA]</scope>
    <source>
        <strain evidence="2">B.longum_ssp_infantis_4</strain>
    </source>
</reference>
<sequence length="110" mass="11948">MLIVFQYHSAYGQWVFQYTGSSKVPSAPIGSAHAGTEYEPQWAKMPRPAPLNHSGVSCTNFSYILGRCGLAMNNTMLKLLCSLSVCLIGCWSLIAVVRFRYGSVAAGITP</sequence>
<protein>
    <submittedName>
        <fullName evidence="2">Uncharacterized protein</fullName>
    </submittedName>
</protein>
<dbReference type="Proteomes" id="UP000319252">
    <property type="component" value="Unassembled WGS sequence"/>
</dbReference>
<dbReference type="AlphaFoldDB" id="A0A564RVZ5"/>
<dbReference type="EMBL" id="CABHML010000019">
    <property type="protein sequence ID" value="VUW82318.1"/>
    <property type="molecule type" value="Genomic_DNA"/>
</dbReference>
<organism evidence="2 3">
    <name type="scientific">Bifidobacterium longum subsp. infantis</name>
    <dbReference type="NCBI Taxonomy" id="1682"/>
    <lineage>
        <taxon>Bacteria</taxon>
        <taxon>Bacillati</taxon>
        <taxon>Actinomycetota</taxon>
        <taxon>Actinomycetes</taxon>
        <taxon>Bifidobacteriales</taxon>
        <taxon>Bifidobacteriaceae</taxon>
        <taxon>Bifidobacterium</taxon>
    </lineage>
</organism>
<accession>A0A564RVZ5</accession>